<dbReference type="SFLD" id="SFLDG01069">
    <property type="entry name" value="UPF0313"/>
    <property type="match status" value="1"/>
</dbReference>
<sequence length="633" mass="71838">MTDIPRDIPLSAWLPASRAEMAARGWDQADVIVVTGDAYVDHPAFGTAIVGRLLESLGLRVAILPQPNWQDDLRDFRKLGAPRLFFAVTAGCMDSMVNHYTANRRRRSDDAYTPGGRAGRRPDRAVTVYSSILKRLYPQTPVVIGGIEASLRRITHYDFWSDSLRPTVLAESGADLLIYGMGEEPLTRLVRLLERGVPFARIDTLPQSAILRPEERVPVCRAWNDFVLHAHEDCLRDARLQAENFARIEQESNLWQSRTRFLQRVDGQVLVLNPPEPLPEQRALDHIYDLPYTRFPHPRYRNRGAIPAFEAVKHSVTMHRGCFGGCSFCTISAHQGKFIASRSPASILREVERVTEMPGFAGTITDLGGPSANMYGMGGKKPEICRRCRRPSCLHPEVCANLDTRHQPLLEIYRAVTALPKVRHLQIGSGLRYDLFLHPTDDPELAADHQAYFEQLVSRHVSGRLKVAPEHTADSVLQLMRKPGFDLFLHLKERFEAVCRKKGLKLQLVPYMISGHPGCGIEEMAELALTLKRLGYRLEQVQLFTPTPMTLATEMFACGLDPFSQQKLKVARDERSRRDQHRLFFWYLAEERERIGAVLRRVGLEKTAARLLGDRSAVRRPKRNGGRRQKKRE</sequence>
<keyword evidence="4 6" id="KW-0408">Iron</keyword>
<keyword evidence="10" id="KW-1185">Reference proteome</keyword>
<evidence type="ECO:0000313" key="9">
    <source>
        <dbReference type="EMBL" id="TYO99891.1"/>
    </source>
</evidence>
<evidence type="ECO:0000256" key="7">
    <source>
        <dbReference type="SAM" id="MobiDB-lite"/>
    </source>
</evidence>
<dbReference type="PANTHER" id="PTHR32331:SF0">
    <property type="entry name" value="UPF0313 PROTEIN YGIQ"/>
    <property type="match status" value="1"/>
</dbReference>
<dbReference type="InterPro" id="IPR013704">
    <property type="entry name" value="UPF0313_N"/>
</dbReference>
<accession>A0A5D3WMV6</accession>
<evidence type="ECO:0000256" key="1">
    <source>
        <dbReference type="ARBA" id="ARBA00022485"/>
    </source>
</evidence>
<comment type="caution">
    <text evidence="9">The sequence shown here is derived from an EMBL/GenBank/DDBJ whole genome shotgun (WGS) entry which is preliminary data.</text>
</comment>
<gene>
    <name evidence="9" type="ORF">EDC39_10151</name>
</gene>
<dbReference type="EMBL" id="VNIB01000001">
    <property type="protein sequence ID" value="TYO99891.1"/>
    <property type="molecule type" value="Genomic_DNA"/>
</dbReference>
<feature type="compositionally biased region" description="Basic residues" evidence="7">
    <location>
        <begin position="618"/>
        <end position="633"/>
    </location>
</feature>
<keyword evidence="3 6" id="KW-0479">Metal-binding</keyword>
<organism evidence="9 10">
    <name type="scientific">Geothermobacter ehrlichii</name>
    <dbReference type="NCBI Taxonomy" id="213224"/>
    <lineage>
        <taxon>Bacteria</taxon>
        <taxon>Pseudomonadati</taxon>
        <taxon>Thermodesulfobacteriota</taxon>
        <taxon>Desulfuromonadia</taxon>
        <taxon>Desulfuromonadales</taxon>
        <taxon>Geothermobacteraceae</taxon>
        <taxon>Geothermobacter</taxon>
    </lineage>
</organism>
<reference evidence="9 10" key="1">
    <citation type="submission" date="2019-07" db="EMBL/GenBank/DDBJ databases">
        <title>Genomic Encyclopedia of Type Strains, Phase IV (KMG-IV): sequencing the most valuable type-strain genomes for metagenomic binning, comparative biology and taxonomic classification.</title>
        <authorList>
            <person name="Goeker M."/>
        </authorList>
    </citation>
    <scope>NUCLEOTIDE SEQUENCE [LARGE SCALE GENOMIC DNA]</scope>
    <source>
        <strain evidence="9 10">SS015</strain>
    </source>
</reference>
<evidence type="ECO:0000256" key="6">
    <source>
        <dbReference type="HAMAP-Rule" id="MF_01251"/>
    </source>
</evidence>
<dbReference type="AlphaFoldDB" id="A0A5D3WMV6"/>
<comment type="cofactor">
    <cofactor evidence="6">
        <name>[4Fe-4S] cluster</name>
        <dbReference type="ChEBI" id="CHEBI:49883"/>
    </cofactor>
    <text evidence="6">Binds 1 [4Fe-4S] cluster. The cluster is coordinated with 3 cysteines and an exchangeable S-adenosyl-L-methionine.</text>
</comment>
<evidence type="ECO:0000256" key="4">
    <source>
        <dbReference type="ARBA" id="ARBA00023004"/>
    </source>
</evidence>
<dbReference type="InterPro" id="IPR023404">
    <property type="entry name" value="rSAM_horseshoe"/>
</dbReference>
<dbReference type="SFLD" id="SFLDS00029">
    <property type="entry name" value="Radical_SAM"/>
    <property type="match status" value="1"/>
</dbReference>
<dbReference type="NCBIfam" id="TIGR03904">
    <property type="entry name" value="SAM_YgiQ"/>
    <property type="match status" value="1"/>
</dbReference>
<evidence type="ECO:0000313" key="10">
    <source>
        <dbReference type="Proteomes" id="UP000324159"/>
    </source>
</evidence>
<dbReference type="InterPro" id="IPR006638">
    <property type="entry name" value="Elp3/MiaA/NifB-like_rSAM"/>
</dbReference>
<dbReference type="HAMAP" id="MF_01251">
    <property type="entry name" value="UPF0313"/>
    <property type="match status" value="1"/>
</dbReference>
<feature type="binding site" evidence="6">
    <location>
        <position position="322"/>
    </location>
    <ligand>
        <name>[4Fe-4S] cluster</name>
        <dbReference type="ChEBI" id="CHEBI:49883"/>
        <note>4Fe-4S-S-AdoMet</note>
    </ligand>
</feature>
<evidence type="ECO:0000256" key="2">
    <source>
        <dbReference type="ARBA" id="ARBA00022691"/>
    </source>
</evidence>
<dbReference type="Pfam" id="PF08497">
    <property type="entry name" value="Radical_SAM_N"/>
    <property type="match status" value="1"/>
</dbReference>
<keyword evidence="2 6" id="KW-0949">S-adenosyl-L-methionine</keyword>
<dbReference type="GO" id="GO:0051539">
    <property type="term" value="F:4 iron, 4 sulfur cluster binding"/>
    <property type="evidence" value="ECO:0007669"/>
    <property type="project" value="UniProtKB-KW"/>
</dbReference>
<dbReference type="SUPFAM" id="SSF102114">
    <property type="entry name" value="Radical SAM enzymes"/>
    <property type="match status" value="1"/>
</dbReference>
<dbReference type="InterPro" id="IPR020612">
    <property type="entry name" value="Methylthiotransferase_CS"/>
</dbReference>
<dbReference type="SMART" id="SM00729">
    <property type="entry name" value="Elp3"/>
    <property type="match status" value="1"/>
</dbReference>
<proteinExistence type="inferred from homology"/>
<dbReference type="InterPro" id="IPR007197">
    <property type="entry name" value="rSAM"/>
</dbReference>
<evidence type="ECO:0000256" key="5">
    <source>
        <dbReference type="ARBA" id="ARBA00023014"/>
    </source>
</evidence>
<dbReference type="GO" id="GO:0005506">
    <property type="term" value="F:iron ion binding"/>
    <property type="evidence" value="ECO:0007669"/>
    <property type="project" value="UniProtKB-UniRule"/>
</dbReference>
<comment type="similarity">
    <text evidence="6">Belongs to the UPF0313 family.</text>
</comment>
<dbReference type="Pfam" id="PF11842">
    <property type="entry name" value="DUF3362"/>
    <property type="match status" value="1"/>
</dbReference>
<dbReference type="Gene3D" id="3.80.30.20">
    <property type="entry name" value="tm_1862 like domain"/>
    <property type="match status" value="1"/>
</dbReference>
<dbReference type="SFLD" id="SFLDG01082">
    <property type="entry name" value="B12-binding_domain_containing"/>
    <property type="match status" value="1"/>
</dbReference>
<dbReference type="PROSITE" id="PS51918">
    <property type="entry name" value="RADICAL_SAM"/>
    <property type="match status" value="1"/>
</dbReference>
<dbReference type="PANTHER" id="PTHR32331">
    <property type="entry name" value="UPF0313 PROTEIN YGIQ"/>
    <property type="match status" value="1"/>
</dbReference>
<dbReference type="RefSeq" id="WP_148894094.1">
    <property type="nucleotide sequence ID" value="NZ_VNIB01000001.1"/>
</dbReference>
<protein>
    <submittedName>
        <fullName evidence="9">Putative radical SAM protein YgiQ</fullName>
    </submittedName>
</protein>
<keyword evidence="1 6" id="KW-0004">4Fe-4S</keyword>
<dbReference type="Proteomes" id="UP000324159">
    <property type="component" value="Unassembled WGS sequence"/>
</dbReference>
<dbReference type="InterPro" id="IPR058240">
    <property type="entry name" value="rSAM_sf"/>
</dbReference>
<feature type="binding site" evidence="6">
    <location>
        <position position="329"/>
    </location>
    <ligand>
        <name>[4Fe-4S] cluster</name>
        <dbReference type="ChEBI" id="CHEBI:49883"/>
        <note>4Fe-4S-S-AdoMet</note>
    </ligand>
</feature>
<feature type="region of interest" description="Disordered" evidence="7">
    <location>
        <begin position="614"/>
        <end position="633"/>
    </location>
</feature>
<feature type="domain" description="Radical SAM core" evidence="8">
    <location>
        <begin position="308"/>
        <end position="588"/>
    </location>
</feature>
<dbReference type="GO" id="GO:0003824">
    <property type="term" value="F:catalytic activity"/>
    <property type="evidence" value="ECO:0007669"/>
    <property type="project" value="InterPro"/>
</dbReference>
<dbReference type="InterPro" id="IPR024560">
    <property type="entry name" value="UPF0313_C"/>
</dbReference>
<feature type="binding site" evidence="6">
    <location>
        <position position="326"/>
    </location>
    <ligand>
        <name>[4Fe-4S] cluster</name>
        <dbReference type="ChEBI" id="CHEBI:49883"/>
        <note>4Fe-4S-S-AdoMet</note>
    </ligand>
</feature>
<keyword evidence="5 6" id="KW-0411">Iron-sulfur</keyword>
<name>A0A5D3WMV6_9BACT</name>
<evidence type="ECO:0000259" key="8">
    <source>
        <dbReference type="PROSITE" id="PS51918"/>
    </source>
</evidence>
<dbReference type="PROSITE" id="PS01278">
    <property type="entry name" value="MTTASE_RADICAL"/>
    <property type="match status" value="1"/>
</dbReference>
<dbReference type="InterPro" id="IPR022946">
    <property type="entry name" value="UPF0313"/>
</dbReference>
<dbReference type="OrthoDB" id="9803479at2"/>
<evidence type="ECO:0000256" key="3">
    <source>
        <dbReference type="ARBA" id="ARBA00022723"/>
    </source>
</evidence>